<dbReference type="GO" id="GO:0005524">
    <property type="term" value="F:ATP binding"/>
    <property type="evidence" value="ECO:0007669"/>
    <property type="project" value="UniProtKB-UniRule"/>
</dbReference>
<dbReference type="InterPro" id="IPR036678">
    <property type="entry name" value="MutS_con_dom_sf"/>
</dbReference>
<evidence type="ECO:0000256" key="2">
    <source>
        <dbReference type="ARBA" id="ARBA00022741"/>
    </source>
</evidence>
<dbReference type="Gene3D" id="3.40.1170.10">
    <property type="entry name" value="DNA repair protein MutS, domain I"/>
    <property type="match status" value="1"/>
</dbReference>
<keyword evidence="5 6" id="KW-0238">DNA-binding</keyword>
<dbReference type="NCBIfam" id="NF003810">
    <property type="entry name" value="PRK05399.1"/>
    <property type="match status" value="1"/>
</dbReference>
<dbReference type="EMBL" id="MDYQ01000497">
    <property type="protein sequence ID" value="PRP74153.1"/>
    <property type="molecule type" value="Genomic_DNA"/>
</dbReference>
<dbReference type="PROSITE" id="PS00486">
    <property type="entry name" value="DNA_MISMATCH_REPAIR_2"/>
    <property type="match status" value="1"/>
</dbReference>
<dbReference type="InterPro" id="IPR007860">
    <property type="entry name" value="DNA_mmatch_repair_MutS_con_dom"/>
</dbReference>
<dbReference type="InterPro" id="IPR017261">
    <property type="entry name" value="DNA_mismatch_repair_MutS/MSH"/>
</dbReference>
<dbReference type="SUPFAM" id="SSF53150">
    <property type="entry name" value="DNA repair protein MutS, domain II"/>
    <property type="match status" value="1"/>
</dbReference>
<evidence type="ECO:0000256" key="4">
    <source>
        <dbReference type="ARBA" id="ARBA00022840"/>
    </source>
</evidence>
<dbReference type="Pfam" id="PF05190">
    <property type="entry name" value="MutS_IV"/>
    <property type="match status" value="1"/>
</dbReference>
<feature type="region of interest" description="Disordered" evidence="8">
    <location>
        <begin position="131"/>
        <end position="223"/>
    </location>
</feature>
<feature type="compositionally biased region" description="Basic residues" evidence="8">
    <location>
        <begin position="199"/>
        <end position="210"/>
    </location>
</feature>
<feature type="compositionally biased region" description="Basic and acidic residues" evidence="8">
    <location>
        <begin position="131"/>
        <end position="147"/>
    </location>
</feature>
<dbReference type="InParanoid" id="A0A2P6MR25"/>
<dbReference type="AlphaFoldDB" id="A0A2P6MR25"/>
<dbReference type="Pfam" id="PF01624">
    <property type="entry name" value="MutS_I"/>
    <property type="match status" value="1"/>
</dbReference>
<evidence type="ECO:0000256" key="7">
    <source>
        <dbReference type="RuleBase" id="RU003756"/>
    </source>
</evidence>
<dbReference type="SMART" id="SM00534">
    <property type="entry name" value="MUTSac"/>
    <property type="match status" value="1"/>
</dbReference>
<comment type="caution">
    <text evidence="10">The sequence shown here is derived from an EMBL/GenBank/DDBJ whole genome shotgun (WGS) entry which is preliminary data.</text>
</comment>
<feature type="compositionally biased region" description="Low complexity" evidence="8">
    <location>
        <begin position="68"/>
        <end position="88"/>
    </location>
</feature>
<dbReference type="SMART" id="SM00533">
    <property type="entry name" value="MUTSd"/>
    <property type="match status" value="1"/>
</dbReference>
<dbReference type="GO" id="GO:0030983">
    <property type="term" value="F:mismatched DNA binding"/>
    <property type="evidence" value="ECO:0007669"/>
    <property type="project" value="UniProtKB-UniRule"/>
</dbReference>
<protein>
    <recommendedName>
        <fullName evidence="6">DNA mismatch repair protein</fullName>
    </recommendedName>
</protein>
<feature type="compositionally biased region" description="Basic and acidic residues" evidence="8">
    <location>
        <begin position="211"/>
        <end position="223"/>
    </location>
</feature>
<dbReference type="OrthoDB" id="10252754at2759"/>
<dbReference type="GO" id="GO:0032301">
    <property type="term" value="C:MutSalpha complex"/>
    <property type="evidence" value="ECO:0007669"/>
    <property type="project" value="TreeGrafter"/>
</dbReference>
<evidence type="ECO:0000313" key="10">
    <source>
        <dbReference type="EMBL" id="PRP74153.1"/>
    </source>
</evidence>
<gene>
    <name evidence="10" type="ORF">PROFUN_06478</name>
</gene>
<keyword evidence="2 6" id="KW-0547">Nucleotide-binding</keyword>
<dbReference type="SUPFAM" id="SSF55271">
    <property type="entry name" value="DNA repair protein MutS, domain I"/>
    <property type="match status" value="1"/>
</dbReference>
<dbReference type="PANTHER" id="PTHR11361">
    <property type="entry name" value="DNA MISMATCH REPAIR PROTEIN MUTS FAMILY MEMBER"/>
    <property type="match status" value="1"/>
</dbReference>
<dbReference type="PANTHER" id="PTHR11361:SF148">
    <property type="entry name" value="DNA MISMATCH REPAIR PROTEIN MSH6"/>
    <property type="match status" value="1"/>
</dbReference>
<evidence type="ECO:0000259" key="9">
    <source>
        <dbReference type="PROSITE" id="PS00486"/>
    </source>
</evidence>
<dbReference type="InterPro" id="IPR007695">
    <property type="entry name" value="DNA_mismatch_repair_MutS-lik_N"/>
</dbReference>
<dbReference type="InterPro" id="IPR016151">
    <property type="entry name" value="DNA_mismatch_repair_MutS_N"/>
</dbReference>
<evidence type="ECO:0000256" key="1">
    <source>
        <dbReference type="ARBA" id="ARBA00006271"/>
    </source>
</evidence>
<accession>A0A2P6MR25</accession>
<evidence type="ECO:0000256" key="5">
    <source>
        <dbReference type="ARBA" id="ARBA00023125"/>
    </source>
</evidence>
<dbReference type="InterPro" id="IPR000432">
    <property type="entry name" value="DNA_mismatch_repair_MutS_C"/>
</dbReference>
<dbReference type="Gene3D" id="1.10.1420.10">
    <property type="match status" value="2"/>
</dbReference>
<comment type="function">
    <text evidence="6 7">Component of the post-replicative DNA mismatch repair system (MMR).</text>
</comment>
<feature type="compositionally biased region" description="Low complexity" evidence="8">
    <location>
        <begin position="37"/>
        <end position="50"/>
    </location>
</feature>
<dbReference type="Pfam" id="PF05192">
    <property type="entry name" value="MutS_III"/>
    <property type="match status" value="1"/>
</dbReference>
<evidence type="ECO:0000256" key="3">
    <source>
        <dbReference type="ARBA" id="ARBA00022763"/>
    </source>
</evidence>
<proteinExistence type="inferred from homology"/>
<comment type="similarity">
    <text evidence="1 6 7">Belongs to the DNA mismatch repair MutS family.</text>
</comment>
<dbReference type="FunFam" id="1.10.1420.10:FF:000005">
    <property type="entry name" value="DNA mismatch repair protein"/>
    <property type="match status" value="1"/>
</dbReference>
<evidence type="ECO:0000313" key="11">
    <source>
        <dbReference type="Proteomes" id="UP000241769"/>
    </source>
</evidence>
<dbReference type="Proteomes" id="UP000241769">
    <property type="component" value="Unassembled WGS sequence"/>
</dbReference>
<dbReference type="InterPro" id="IPR007861">
    <property type="entry name" value="DNA_mismatch_repair_MutS_clamp"/>
</dbReference>
<dbReference type="InterPro" id="IPR027417">
    <property type="entry name" value="P-loop_NTPase"/>
</dbReference>
<dbReference type="FunCoup" id="A0A2P6MR25">
    <property type="interactions" value="975"/>
</dbReference>
<reference evidence="10 11" key="1">
    <citation type="journal article" date="2018" name="Genome Biol. Evol.">
        <title>Multiple Roots of Fruiting Body Formation in Amoebozoa.</title>
        <authorList>
            <person name="Hillmann F."/>
            <person name="Forbes G."/>
            <person name="Novohradska S."/>
            <person name="Ferling I."/>
            <person name="Riege K."/>
            <person name="Groth M."/>
            <person name="Westermann M."/>
            <person name="Marz M."/>
            <person name="Spaller T."/>
            <person name="Winckler T."/>
            <person name="Schaap P."/>
            <person name="Glockner G."/>
        </authorList>
    </citation>
    <scope>NUCLEOTIDE SEQUENCE [LARGE SCALE GENOMIC DNA]</scope>
    <source>
        <strain evidence="10 11">Jena</strain>
    </source>
</reference>
<dbReference type="STRING" id="1890364.A0A2P6MR25"/>
<sequence>MFAKNFWDRASKYCESLLSFFSTAKKEDVNTAEDKSNSSSKYFSGSSGSKDATKTTPLKKFLNARGASNSTQCSPTSSPQSKSSGTPQIPHVKKEEIEEEITDDVDDFMDIVEPSQRGDAIKRKIDFVDESDDRGVSVEEKKKEGKAGKTKTVTTRTPTTPVKKATAAKKRKMEEEDEDEESEEESSDDDGEPEEDDKKKKHTSMMRGIRRTRDTEKAKEQERRHDWLVNIRDAQMRRPGEPGYDPSTVYVPENAMLKPFERQFWDIKKNNYDTVIFFKVTPSLDASHQYQKGRFYELYENDADIGHEHIGLRVSRRVNMRMAGVPESHFIPYASKLISLGYKIGRVDQLETAIGKEKRQKNTSNKSVKDNIIRRELTKIYTAGTLVDEGLINSASSAFLLSVCVSHTGNCVGTCLVDTATGEFNLSYFKDDNHLTTLETLLTQTKPKEVLYESGIPDVMVRMIKRILYTALVHSRSFPKELDTLNILSQQKYFPTDGKSSDGVSGDAKRKNWPECLSSYQESTKPEMLKSLGACVRYLEELKMDVELVSLKNFKMFHPTERDTMALDGQSLQNLEILNNSRDGGEEGTLLRLLDHCKTSFGKRLFTKWLCFPLLKAADIEERLKSIDDLSGIPNLIENMRKDLSCLPDVERMISRVHAETVRVSDLIHVLEAFELILDIVRKYVVPNADKFQSRVLREMSDLGGMMEQMDKCLVEFSEGFNREIAKKDGTIVLKKGMESDYDSIMEEIEKTQLLLQAFLQKQKKQYKSSTICYKDINKSPYQLEFPKATKVPSEWYVVSQTKTMNRYYTPEIKEWVKKLEHDNDTLVEIRKTILSRLCKRFDANYGKWLRVIEQVATLDALLSLSMSKVSSTGPVCRPVFTESESSYLSIQELRHPCVVPRAGGDFIPNDIQLGRDNPMTVLLTGPNMGGKSTLLRQVCVAAIMAQMGCYVTATSCEMTPIDRIFTRLGANDDILTGHSTFMVELQETSNIMKHATHRSLVIMDELGRGTSTFDGYSIAYSVLDHLVRQVNCCTLFSTHYHMLTSEYENNEKVGLHHMACFVDEEQGDVTFLYKLTPGVCPKSYGMNVAKMAGIDGLITSRADLVAQEFERSSHQR</sequence>
<dbReference type="InterPro" id="IPR036187">
    <property type="entry name" value="DNA_mismatch_repair_MutS_sf"/>
</dbReference>
<dbReference type="Pfam" id="PF05188">
    <property type="entry name" value="MutS_II"/>
    <property type="match status" value="1"/>
</dbReference>
<dbReference type="InterPro" id="IPR045076">
    <property type="entry name" value="MutS"/>
</dbReference>
<keyword evidence="4 6" id="KW-0067">ATP-binding</keyword>
<dbReference type="Pfam" id="PF00488">
    <property type="entry name" value="MutS_V"/>
    <property type="match status" value="1"/>
</dbReference>
<feature type="compositionally biased region" description="Low complexity" evidence="8">
    <location>
        <begin position="150"/>
        <end position="165"/>
    </location>
</feature>
<feature type="compositionally biased region" description="Acidic residues" evidence="8">
    <location>
        <begin position="175"/>
        <end position="195"/>
    </location>
</feature>
<keyword evidence="3 6" id="KW-0227">DNA damage</keyword>
<dbReference type="SUPFAM" id="SSF48334">
    <property type="entry name" value="DNA repair protein MutS, domain III"/>
    <property type="match status" value="1"/>
</dbReference>
<name>A0A2P6MR25_9EUKA</name>
<dbReference type="Gene3D" id="3.40.50.300">
    <property type="entry name" value="P-loop containing nucleotide triphosphate hydrolases"/>
    <property type="match status" value="1"/>
</dbReference>
<evidence type="ECO:0000256" key="6">
    <source>
        <dbReference type="PIRNR" id="PIRNR037677"/>
    </source>
</evidence>
<dbReference type="GO" id="GO:0006298">
    <property type="term" value="P:mismatch repair"/>
    <property type="evidence" value="ECO:0007669"/>
    <property type="project" value="InterPro"/>
</dbReference>
<feature type="region of interest" description="Disordered" evidence="8">
    <location>
        <begin position="29"/>
        <end position="101"/>
    </location>
</feature>
<dbReference type="InterPro" id="IPR007696">
    <property type="entry name" value="DNA_mismatch_repair_MutS_core"/>
</dbReference>
<evidence type="ECO:0000256" key="8">
    <source>
        <dbReference type="SAM" id="MobiDB-lite"/>
    </source>
</evidence>
<dbReference type="CDD" id="cd03286">
    <property type="entry name" value="ABC_MSH6_euk"/>
    <property type="match status" value="1"/>
</dbReference>
<dbReference type="SUPFAM" id="SSF52540">
    <property type="entry name" value="P-loop containing nucleoside triphosphate hydrolases"/>
    <property type="match status" value="1"/>
</dbReference>
<keyword evidence="11" id="KW-1185">Reference proteome</keyword>
<feature type="domain" description="DNA mismatch repair proteins mutS family" evidence="9">
    <location>
        <begin position="1000"/>
        <end position="1016"/>
    </location>
</feature>
<dbReference type="GO" id="GO:0140664">
    <property type="term" value="F:ATP-dependent DNA damage sensor activity"/>
    <property type="evidence" value="ECO:0007669"/>
    <property type="project" value="InterPro"/>
</dbReference>
<dbReference type="Gene3D" id="3.30.420.110">
    <property type="entry name" value="MutS, connector domain"/>
    <property type="match status" value="1"/>
</dbReference>
<dbReference type="PIRSF" id="PIRSF037677">
    <property type="entry name" value="DNA_mis_repair_Msh6"/>
    <property type="match status" value="1"/>
</dbReference>
<keyword evidence="6 7" id="KW-0234">DNA repair</keyword>
<organism evidence="10 11">
    <name type="scientific">Planoprotostelium fungivorum</name>
    <dbReference type="NCBI Taxonomy" id="1890364"/>
    <lineage>
        <taxon>Eukaryota</taxon>
        <taxon>Amoebozoa</taxon>
        <taxon>Evosea</taxon>
        <taxon>Variosea</taxon>
        <taxon>Cavosteliida</taxon>
        <taxon>Cavosteliaceae</taxon>
        <taxon>Planoprotostelium</taxon>
    </lineage>
</organism>